<dbReference type="GO" id="GO:0005096">
    <property type="term" value="F:GTPase activator activity"/>
    <property type="evidence" value="ECO:0007669"/>
    <property type="project" value="TreeGrafter"/>
</dbReference>
<dbReference type="GO" id="GO:1904262">
    <property type="term" value="P:negative regulation of TORC1 signaling"/>
    <property type="evidence" value="ECO:0007669"/>
    <property type="project" value="TreeGrafter"/>
</dbReference>
<protein>
    <recommendedName>
        <fullName evidence="4">Nitrogen permease regulator 2</fullName>
    </recommendedName>
</protein>
<evidence type="ECO:0000313" key="2">
    <source>
        <dbReference type="EMBL" id="TPX34678.1"/>
    </source>
</evidence>
<reference evidence="2 3" key="1">
    <citation type="journal article" date="2019" name="Sci. Rep.">
        <title>Comparative genomics of chytrid fungi reveal insights into the obligate biotrophic and pathogenic lifestyle of Synchytrium endobioticum.</title>
        <authorList>
            <person name="van de Vossenberg B.T.L.H."/>
            <person name="Warris S."/>
            <person name="Nguyen H.D.T."/>
            <person name="van Gent-Pelzer M.P.E."/>
            <person name="Joly D.L."/>
            <person name="van de Geest H.C."/>
            <person name="Bonants P.J.M."/>
            <person name="Smith D.S."/>
            <person name="Levesque C.A."/>
            <person name="van der Lee T.A.J."/>
        </authorList>
    </citation>
    <scope>NUCLEOTIDE SEQUENCE [LARGE SCALE GENOMIC DNA]</scope>
    <source>
        <strain evidence="2 3">JEL517</strain>
    </source>
</reference>
<dbReference type="STRING" id="1806994.A0A507C5N3"/>
<comment type="similarity">
    <text evidence="1">Belongs to the NPR2 family.</text>
</comment>
<dbReference type="GO" id="GO:1990130">
    <property type="term" value="C:GATOR1 complex"/>
    <property type="evidence" value="ECO:0007669"/>
    <property type="project" value="TreeGrafter"/>
</dbReference>
<dbReference type="PANTHER" id="PTHR12991">
    <property type="entry name" value="NITROGEN PERMEASE REGULATOR 2/TUMOR SUPPRESSOR CANDIDATE 4"/>
    <property type="match status" value="1"/>
</dbReference>
<dbReference type="Proteomes" id="UP000319731">
    <property type="component" value="Unassembled WGS sequence"/>
</dbReference>
<evidence type="ECO:0008006" key="4">
    <source>
        <dbReference type="Google" id="ProtNLM"/>
    </source>
</evidence>
<dbReference type="Pfam" id="PF06218">
    <property type="entry name" value="NPR2"/>
    <property type="match status" value="2"/>
</dbReference>
<dbReference type="EMBL" id="QEAO01000012">
    <property type="protein sequence ID" value="TPX34678.1"/>
    <property type="molecule type" value="Genomic_DNA"/>
</dbReference>
<dbReference type="PANTHER" id="PTHR12991:SF10">
    <property type="entry name" value="GATOR COMPLEX PROTEIN NPRL2"/>
    <property type="match status" value="1"/>
</dbReference>
<accession>A0A507C5N3</accession>
<evidence type="ECO:0000256" key="1">
    <source>
        <dbReference type="ARBA" id="ARBA00008433"/>
    </source>
</evidence>
<dbReference type="InterPro" id="IPR009348">
    <property type="entry name" value="NPR2-like"/>
</dbReference>
<name>A0A507C5N3_9FUNG</name>
<dbReference type="OrthoDB" id="338854at2759"/>
<proteinExistence type="inferred from homology"/>
<comment type="caution">
    <text evidence="2">The sequence shown here is derived from an EMBL/GenBank/DDBJ whole genome shotgun (WGS) entry which is preliminary data.</text>
</comment>
<gene>
    <name evidence="2" type="ORF">SmJEL517_g02766</name>
</gene>
<dbReference type="AlphaFoldDB" id="A0A507C5N3"/>
<dbReference type="GO" id="GO:0005774">
    <property type="term" value="C:vacuolar membrane"/>
    <property type="evidence" value="ECO:0007669"/>
    <property type="project" value="TreeGrafter"/>
</dbReference>
<dbReference type="RefSeq" id="XP_031025356.1">
    <property type="nucleotide sequence ID" value="XM_031168694.1"/>
</dbReference>
<evidence type="ECO:0000313" key="3">
    <source>
        <dbReference type="Proteomes" id="UP000319731"/>
    </source>
</evidence>
<dbReference type="GeneID" id="42003991"/>
<keyword evidence="3" id="KW-1185">Reference proteome</keyword>
<sequence>MDNFTGFPTILGIVYAEFHATFGPKVTFEVPEGIMTSNNPNLSGSLTINSNNTPASPLMSSIHSPLAMSPTSSHSPTLEHVENTSSNRDAITVDFDSLSEYIIPKRELFNQLLIVSTPKYRVIGHPISVEGEKYQRNALLFNMCFVLAGDADTSAHEPVVAKMARLLRLLEVESEFLSNPDTKQMLPNIMEHIMEGLNSYFECRIPIGLQNEEDMISANTIDLKLFPRYPEPPVIHDYEVPVLIIDLVKIMEYEKSRDTYWDLTLQKVIPRIDGVSHVRRIADLADVAIDLVRLSVQHLLYVSLSGLAVLRVTRADAMGDFDRYYGCVKMVDIFQFSNIYAVTGDVNMMLAKWSFQQDCLNFVTLQNQQQPSFASIFRLYCGLRHGLTVREWIEENRVAEINIDIRRFFIYGLVKGFVYRVHRYPVWTSLLDDDNNSNSNVVSTPSAFAIDLIPPKIQRLLDGTHHFDDLCTRLSLSARELEEFLAGVPVICK</sequence>
<dbReference type="GO" id="GO:0010508">
    <property type="term" value="P:positive regulation of autophagy"/>
    <property type="evidence" value="ECO:0007669"/>
    <property type="project" value="TreeGrafter"/>
</dbReference>
<organism evidence="2 3">
    <name type="scientific">Synchytrium microbalum</name>
    <dbReference type="NCBI Taxonomy" id="1806994"/>
    <lineage>
        <taxon>Eukaryota</taxon>
        <taxon>Fungi</taxon>
        <taxon>Fungi incertae sedis</taxon>
        <taxon>Chytridiomycota</taxon>
        <taxon>Chytridiomycota incertae sedis</taxon>
        <taxon>Chytridiomycetes</taxon>
        <taxon>Synchytriales</taxon>
        <taxon>Synchytriaceae</taxon>
        <taxon>Synchytrium</taxon>
    </lineage>
</organism>